<feature type="transmembrane region" description="Helical" evidence="20">
    <location>
        <begin position="1855"/>
        <end position="1874"/>
    </location>
</feature>
<feature type="transmembrane region" description="Helical" evidence="20">
    <location>
        <begin position="2111"/>
        <end position="2129"/>
    </location>
</feature>
<feature type="coiled-coil region" evidence="18">
    <location>
        <begin position="745"/>
        <end position="772"/>
    </location>
</feature>
<dbReference type="Gene3D" id="1.20.58.530">
    <property type="match status" value="1"/>
</dbReference>
<dbReference type="SMART" id="SM00242">
    <property type="entry name" value="MYSc"/>
    <property type="match status" value="1"/>
</dbReference>
<dbReference type="PROSITE" id="PS51456">
    <property type="entry name" value="MYOSIN_MOTOR"/>
    <property type="match status" value="1"/>
</dbReference>
<feature type="region of interest" description="Disordered" evidence="19">
    <location>
        <begin position="773"/>
        <end position="813"/>
    </location>
</feature>
<dbReference type="EMBL" id="NEDP02002710">
    <property type="protein sequence ID" value="OWF50247.1"/>
    <property type="molecule type" value="Genomic_DNA"/>
</dbReference>
<feature type="transmembrane region" description="Helical" evidence="20">
    <location>
        <begin position="1821"/>
        <end position="1843"/>
    </location>
</feature>
<comment type="catalytic activity">
    <reaction evidence="16">
        <text>[(1-&gt;4)-N-acetyl-beta-D-glucosaminyl](n) + UDP-N-acetyl-alpha-D-glucosamine = [(1-&gt;4)-N-acetyl-beta-D-glucosaminyl](n+1) + UDP + H(+)</text>
        <dbReference type="Rhea" id="RHEA:16637"/>
        <dbReference type="Rhea" id="RHEA-COMP:9593"/>
        <dbReference type="Rhea" id="RHEA-COMP:9595"/>
        <dbReference type="ChEBI" id="CHEBI:15378"/>
        <dbReference type="ChEBI" id="CHEBI:17029"/>
        <dbReference type="ChEBI" id="CHEBI:57705"/>
        <dbReference type="ChEBI" id="CHEBI:58223"/>
        <dbReference type="EC" id="2.4.1.16"/>
    </reaction>
</comment>
<feature type="compositionally biased region" description="Basic residues" evidence="19">
    <location>
        <begin position="871"/>
        <end position="880"/>
    </location>
</feature>
<dbReference type="GO" id="GO:0005886">
    <property type="term" value="C:plasma membrane"/>
    <property type="evidence" value="ECO:0007669"/>
    <property type="project" value="UniProtKB-SubCell"/>
</dbReference>
<evidence type="ECO:0000313" key="23">
    <source>
        <dbReference type="Proteomes" id="UP000242188"/>
    </source>
</evidence>
<feature type="region of interest" description="Disordered" evidence="19">
    <location>
        <begin position="2359"/>
        <end position="2386"/>
    </location>
</feature>
<evidence type="ECO:0000256" key="12">
    <source>
        <dbReference type="ARBA" id="ARBA00023136"/>
    </source>
</evidence>
<evidence type="ECO:0000256" key="4">
    <source>
        <dbReference type="ARBA" id="ARBA00022676"/>
    </source>
</evidence>
<feature type="region of interest" description="Disordered" evidence="19">
    <location>
        <begin position="2265"/>
        <end position="2293"/>
    </location>
</feature>
<evidence type="ECO:0000256" key="9">
    <source>
        <dbReference type="ARBA" id="ARBA00022989"/>
    </source>
</evidence>
<dbReference type="OrthoDB" id="370884at2759"/>
<dbReference type="GO" id="GO:0003779">
    <property type="term" value="F:actin binding"/>
    <property type="evidence" value="ECO:0007669"/>
    <property type="project" value="UniProtKB-KW"/>
</dbReference>
<name>A0A210QNC5_MIZYE</name>
<evidence type="ECO:0000256" key="17">
    <source>
        <dbReference type="PROSITE-ProRule" id="PRU00782"/>
    </source>
</evidence>
<dbReference type="Pfam" id="PF00063">
    <property type="entry name" value="Myosin_head"/>
    <property type="match status" value="1"/>
</dbReference>
<dbReference type="InterPro" id="IPR036961">
    <property type="entry name" value="Kinesin_motor_dom_sf"/>
</dbReference>
<dbReference type="Gene3D" id="3.40.850.10">
    <property type="entry name" value="Kinesin motor domain"/>
    <property type="match status" value="1"/>
</dbReference>
<accession>A0A210QNC5</accession>
<evidence type="ECO:0000256" key="14">
    <source>
        <dbReference type="ARBA" id="ARBA00023180"/>
    </source>
</evidence>
<evidence type="ECO:0000256" key="18">
    <source>
        <dbReference type="SAM" id="Coils"/>
    </source>
</evidence>
<comment type="similarity">
    <text evidence="15">Belongs to the chitin synthase family. Class IV subfamily.</text>
</comment>
<dbReference type="InterPro" id="IPR004835">
    <property type="entry name" value="Chitin_synth"/>
</dbReference>
<dbReference type="GO" id="GO:0004100">
    <property type="term" value="F:chitin synthase activity"/>
    <property type="evidence" value="ECO:0007669"/>
    <property type="project" value="UniProtKB-EC"/>
</dbReference>
<protein>
    <recommendedName>
        <fullName evidence="2">chitin synthase</fullName>
        <ecNumber evidence="2">2.4.1.16</ecNumber>
    </recommendedName>
</protein>
<feature type="region of interest" description="Disordered" evidence="19">
    <location>
        <begin position="2418"/>
        <end position="2440"/>
    </location>
</feature>
<feature type="transmembrane region" description="Helical" evidence="20">
    <location>
        <begin position="1880"/>
        <end position="1902"/>
    </location>
</feature>
<keyword evidence="14" id="KW-0325">Glycoprotein</keyword>
<keyword evidence="5" id="KW-0808">Transferase</keyword>
<dbReference type="InterPro" id="IPR055120">
    <property type="entry name" value="Chs-1/2_IV_N"/>
</dbReference>
<dbReference type="PANTHER" id="PTHR22914:SF42">
    <property type="entry name" value="CHITIN SYNTHASE"/>
    <property type="match status" value="1"/>
</dbReference>
<keyword evidence="23" id="KW-1185">Reference proteome</keyword>
<evidence type="ECO:0000256" key="2">
    <source>
        <dbReference type="ARBA" id="ARBA00012543"/>
    </source>
</evidence>
<dbReference type="Gene3D" id="1.20.5.4820">
    <property type="match status" value="1"/>
</dbReference>
<feature type="transmembrane region" description="Helical" evidence="20">
    <location>
        <begin position="936"/>
        <end position="962"/>
    </location>
</feature>
<evidence type="ECO:0000256" key="8">
    <source>
        <dbReference type="ARBA" id="ARBA00022840"/>
    </source>
</evidence>
<feature type="compositionally biased region" description="Polar residues" evidence="19">
    <location>
        <begin position="884"/>
        <end position="895"/>
    </location>
</feature>
<dbReference type="CDD" id="cd04190">
    <property type="entry name" value="Chitin_synth_C"/>
    <property type="match status" value="1"/>
</dbReference>
<keyword evidence="17" id="KW-0009">Actin-binding</keyword>
<feature type="transmembrane region" description="Helical" evidence="20">
    <location>
        <begin position="974"/>
        <end position="994"/>
    </location>
</feature>
<dbReference type="PANTHER" id="PTHR22914">
    <property type="entry name" value="CHITIN SYNTHASE"/>
    <property type="match status" value="1"/>
</dbReference>
<feature type="region of interest" description="Actin-binding" evidence="17">
    <location>
        <begin position="609"/>
        <end position="631"/>
    </location>
</feature>
<evidence type="ECO:0000256" key="16">
    <source>
        <dbReference type="ARBA" id="ARBA00048014"/>
    </source>
</evidence>
<dbReference type="SUPFAM" id="SSF53448">
    <property type="entry name" value="Nucleotide-diphospho-sugar transferases"/>
    <property type="match status" value="1"/>
</dbReference>
<sequence>MADEDVDDLSQLGNLDNATIKRTLQSRYAKDKIYTYCGDILIAVNPFKDLPIFGKKQHEEYHWKTLQRMPPPHVFYMAARAYRRIHETRTNQVILVGGESGAGKTESTKYMVKHLVSLCPKETGDLHERIVKINPLLEAFGNAKTTMNDNSSRFAKYLEMSFATNGQVTGAIVRDYLLEKSRVVDQMDKEGNFHIFYCLFAGAPVTVLKNLHLKDARTYRIVKGNEELLARTEFYRAMYQEQIEVLKSINLEQEDIDIIHTILAAILLITQVEFLEPDDPNEPMKIKDTTFVENVADLLNVSYEDLGHALIATKQTYVGETLVKRKSMYQAIDSRDAFAKALYERIFGWIVRQINLNLHPSKFKAPTGSTSIGILDIAGFEKLEINSMEQMCINLINERLQSFTNRNVMDYEMSIYKEEGIHVTGIKFKNNDALLDLFMKKTFGLLPLLDEESKLGQGSNERFVKKLNDKYDTHPCFTESPHGRVEFGVRHFAAQVWYDGSLFIEKNRDMLSQDVTSCMRESDNPFVSDLFTVKKGPTGTISATMQNIRRSRKAEGRGPRKPITARGQLLMADLGRSLKERYGESVQSTNQVYNPKDHKTVISYFQSSMNELLQKLQRADPYYVRCIKPNMFLKPDNFDDEKVLEQMLYNGISEVAKIRKLGLPIRKRYDDFTKRYRPLFLDCRKARSDRAGAELLLKKTLPDKMMSGIQFGKTRVFMQEDVSIWLEKCRGFRERAAVDTIAKRWQQYKIENKRKEEEKRRMEDEKRAILMRELEDSKADDSNDLGRSSTATSDFGHSFRPSPDIGHSFRPNASYRSGTGIEVSYKYSASATKSTTSSDSEDEDRSPGSTINYTPIDANKLANSVGPKKYKELHRTKKKAPMLDQNTNPSSSTENGKQDSKPKKDDPEFWDIFKIISRESKREDLSSSGWMQVLKIVTYFVLGILLLICSVVQKISLVTLVSEDKGSVSKNTRYSLLLVAICIPYALTFLISLWKSLFGNVPLPSLRNIIVVLVLEILHSVGVSILTFRILPEIDVVRGVLLVSCTCMVPSILKPLCSSTKNLQMRYKSKGGKMFEFVLDLLAALGQLSAIPVVVLYEYYIDNRIFVEDHRRIGEFALGLFLCSLSYWENFIDDRFCGALQDTNRLQIAMLGLKFDLQECRPIFYAVATPLKIIVTGVGAFLYLDPDKNLELESAFDIMLGRTDESSLKYTSVACLILSAFIGHYIAYTACKLQMQIVSYAVPLLLSTPIAVLILYLDCEHGFLLNVSNEARTCDAAFMDSWWHLPAAAGWLISVYWVGRHIWFPCQDRLAKLEHLFMSPVYCGVIMEQDLIMNRRRHTRKIAKVNIKGQTCFRLNLVKSQRTHEEEIEDAIPPMIYACGTMWHETRQEMVQLLKSLFRMDKDQFLRKRAVQEFDVRPSEVKYYEFEPHILFDDAFETNDNDERVPNSFVNLLVDLMEEAASSVHERAMTINAPCKIPTPYGGQLVYLMPGENVMFIHLKDKNKIRHRKRWSQVMYMYYLLGYRILKECQELVIKAMSENAFNDLVSWRVFESQNTGKVEKSQIFQFLDEEVIYRAQNTFLLALDGDVDFTPGAVHMLLDKMKKNDRVGAACGRIHPIGKGPVVWYQKFEYAVAHWLQKSTEHVLGCVLCSPGCFSMFRGSAIMDDNVMRKYTILPSEASHHLMYDQGEDRWLCTLLLQQGYRVDYAAASDAFTYAPEGFDEFFNQRRRWMPSTIANILDLLQDGRNTVAINNNISWLYIFYQGCLMVSTVIGPSTVLMMIAGALVTVFNVELLTSYLISSVPAVLYFFMCFWVKSKYQLLVAQLLSAVYVFIMMVVFVGCIVTAVKENPFHPSVIFLASLVVIFLVAACFHPQEFSCIIFGALYFVCVPMGFLLLVIYSLCNMHDISWGTREIPRKKTKQEIEEEEKRKREKDERKKQGFLARFMPKLQFQDMFKVINDMQMTKKKEDETADMLKAMNKNFEAMLKLHQNQGDQPDTRVTDTEGVPQIVVPKDPPSILKKTVKFGETTSASEDDESFEELENTKKKDRDEMERPEWVELENLGNGPILRMKAAEEQFWRGFIHKYLYPLDVDKEKQKEIAARLIELRNSVCAGMAIVNLLWIAINFMFQLRKPAVISFPVPSNLDDAEVNQNNLEIDALGMLFVIFYVTILVIQFIGMLMHRWGTFLHLIAITDIPNPFQKNVTENDIERGHPKLLAKKVLEFCERLDSEPIPDYPMDSDDEDQEKEQTQRALKEVIMNIQEKGTKNIPGSNNPLGKSLRQTGLGSSYRTSARNSRAAGKCLKSVLRRTALPNDRLLDSERRGTEFNDVEKEIPKRRFAIGMPLQKHFVNEVRNRRLPNTPEDFKKRENGNLSQTLRRGGYEPGAFGGNDDMEDIYDTIPALGTMGKNFAKKYRKFRQQEGHGGKRDQTRVSHNGIEIR</sequence>
<comment type="caution">
    <text evidence="22">The sequence shown here is derived from an EMBL/GenBank/DDBJ whole genome shotgun (WGS) entry which is preliminary data.</text>
</comment>
<feature type="compositionally biased region" description="Polar residues" evidence="19">
    <location>
        <begin position="785"/>
        <end position="795"/>
    </location>
</feature>
<feature type="region of interest" description="Disordered" evidence="19">
    <location>
        <begin position="2026"/>
        <end position="2050"/>
    </location>
</feature>
<evidence type="ECO:0000256" key="7">
    <source>
        <dbReference type="ARBA" id="ARBA00022741"/>
    </source>
</evidence>
<gene>
    <name evidence="22" type="ORF">KP79_PYT03516</name>
</gene>
<proteinExistence type="inferred from homology"/>
<organism evidence="22 23">
    <name type="scientific">Mizuhopecten yessoensis</name>
    <name type="common">Japanese scallop</name>
    <name type="synonym">Patinopecten yessoensis</name>
    <dbReference type="NCBI Taxonomy" id="6573"/>
    <lineage>
        <taxon>Eukaryota</taxon>
        <taxon>Metazoa</taxon>
        <taxon>Spiralia</taxon>
        <taxon>Lophotrochozoa</taxon>
        <taxon>Mollusca</taxon>
        <taxon>Bivalvia</taxon>
        <taxon>Autobranchia</taxon>
        <taxon>Pteriomorphia</taxon>
        <taxon>Pectinida</taxon>
        <taxon>Pectinoidea</taxon>
        <taxon>Pectinidae</taxon>
        <taxon>Mizuhopecten</taxon>
    </lineage>
</organism>
<dbReference type="SUPFAM" id="SSF52540">
    <property type="entry name" value="P-loop containing nucleoside triphosphate hydrolases"/>
    <property type="match status" value="1"/>
</dbReference>
<dbReference type="Gene3D" id="1.10.10.820">
    <property type="match status" value="1"/>
</dbReference>
<dbReference type="GO" id="GO:0016459">
    <property type="term" value="C:myosin complex"/>
    <property type="evidence" value="ECO:0007669"/>
    <property type="project" value="UniProtKB-KW"/>
</dbReference>
<feature type="transmembrane region" description="Helical" evidence="20">
    <location>
        <begin position="1794"/>
        <end position="1815"/>
    </location>
</feature>
<feature type="transmembrane region" description="Helical" evidence="20">
    <location>
        <begin position="1077"/>
        <end position="1101"/>
    </location>
</feature>
<dbReference type="GO" id="GO:0005524">
    <property type="term" value="F:ATP binding"/>
    <property type="evidence" value="ECO:0007669"/>
    <property type="project" value="UniProtKB-UniRule"/>
</dbReference>
<evidence type="ECO:0000256" key="6">
    <source>
        <dbReference type="ARBA" id="ARBA00022692"/>
    </source>
</evidence>
<keyword evidence="3" id="KW-1003">Cell membrane</keyword>
<feature type="compositionally biased region" description="Basic and acidic residues" evidence="19">
    <location>
        <begin position="896"/>
        <end position="906"/>
    </location>
</feature>
<dbReference type="CDD" id="cd14897">
    <property type="entry name" value="MYSc_Myo36"/>
    <property type="match status" value="1"/>
</dbReference>
<reference evidence="22 23" key="1">
    <citation type="journal article" date="2017" name="Nat. Ecol. Evol.">
        <title>Scallop genome provides insights into evolution of bilaterian karyotype and development.</title>
        <authorList>
            <person name="Wang S."/>
            <person name="Zhang J."/>
            <person name="Jiao W."/>
            <person name="Li J."/>
            <person name="Xun X."/>
            <person name="Sun Y."/>
            <person name="Guo X."/>
            <person name="Huan P."/>
            <person name="Dong B."/>
            <person name="Zhang L."/>
            <person name="Hu X."/>
            <person name="Sun X."/>
            <person name="Wang J."/>
            <person name="Zhao C."/>
            <person name="Wang Y."/>
            <person name="Wang D."/>
            <person name="Huang X."/>
            <person name="Wang R."/>
            <person name="Lv J."/>
            <person name="Li Y."/>
            <person name="Zhang Z."/>
            <person name="Liu B."/>
            <person name="Lu W."/>
            <person name="Hui Y."/>
            <person name="Liang J."/>
            <person name="Zhou Z."/>
            <person name="Hou R."/>
            <person name="Li X."/>
            <person name="Liu Y."/>
            <person name="Li H."/>
            <person name="Ning X."/>
            <person name="Lin Y."/>
            <person name="Zhao L."/>
            <person name="Xing Q."/>
            <person name="Dou J."/>
            <person name="Li Y."/>
            <person name="Mao J."/>
            <person name="Guo H."/>
            <person name="Dou H."/>
            <person name="Li T."/>
            <person name="Mu C."/>
            <person name="Jiang W."/>
            <person name="Fu Q."/>
            <person name="Fu X."/>
            <person name="Miao Y."/>
            <person name="Liu J."/>
            <person name="Yu Q."/>
            <person name="Li R."/>
            <person name="Liao H."/>
            <person name="Li X."/>
            <person name="Kong Y."/>
            <person name="Jiang Z."/>
            <person name="Chourrout D."/>
            <person name="Li R."/>
            <person name="Bao Z."/>
        </authorList>
    </citation>
    <scope>NUCLEOTIDE SEQUENCE [LARGE SCALE GENOMIC DNA]</scope>
    <source>
        <strain evidence="22 23">PY_sf001</strain>
    </source>
</reference>
<feature type="transmembrane region" description="Helical" evidence="20">
    <location>
        <begin position="1163"/>
        <end position="1184"/>
    </location>
</feature>
<comment type="subcellular location">
    <subcellularLocation>
        <location evidence="1">Cell membrane</location>
        <topology evidence="1">Multi-pass membrane protein</topology>
    </subcellularLocation>
</comment>
<feature type="compositionally biased region" description="Acidic residues" evidence="19">
    <location>
        <begin position="2032"/>
        <end position="2041"/>
    </location>
</feature>
<dbReference type="PRINTS" id="PR00193">
    <property type="entry name" value="MYOSINHEAVY"/>
</dbReference>
<evidence type="ECO:0000256" key="13">
    <source>
        <dbReference type="ARBA" id="ARBA00023175"/>
    </source>
</evidence>
<evidence type="ECO:0000256" key="15">
    <source>
        <dbReference type="ARBA" id="ARBA00046329"/>
    </source>
</evidence>
<evidence type="ECO:0000256" key="10">
    <source>
        <dbReference type="ARBA" id="ARBA00023054"/>
    </source>
</evidence>
<keyword evidence="8 17" id="KW-0067">ATP-binding</keyword>
<dbReference type="GO" id="GO:0003774">
    <property type="term" value="F:cytoskeletal motor activity"/>
    <property type="evidence" value="ECO:0007669"/>
    <property type="project" value="UniProtKB-UniRule"/>
</dbReference>
<feature type="region of interest" description="Disordered" evidence="19">
    <location>
        <begin position="829"/>
        <end position="906"/>
    </location>
</feature>
<evidence type="ECO:0000259" key="21">
    <source>
        <dbReference type="PROSITE" id="PS51456"/>
    </source>
</evidence>
<evidence type="ECO:0000256" key="19">
    <source>
        <dbReference type="SAM" id="MobiDB-lite"/>
    </source>
</evidence>
<feature type="binding site" evidence="17">
    <location>
        <begin position="98"/>
        <end position="105"/>
    </location>
    <ligand>
        <name>ATP</name>
        <dbReference type="ChEBI" id="CHEBI:30616"/>
    </ligand>
</feature>
<evidence type="ECO:0000256" key="3">
    <source>
        <dbReference type="ARBA" id="ARBA00022475"/>
    </source>
</evidence>
<evidence type="ECO:0000256" key="1">
    <source>
        <dbReference type="ARBA" id="ARBA00004651"/>
    </source>
</evidence>
<dbReference type="FunFam" id="3.90.550.10:FF:000139">
    <property type="entry name" value="Chitin synthase 8"/>
    <property type="match status" value="1"/>
</dbReference>
<dbReference type="InterPro" id="IPR027417">
    <property type="entry name" value="P-loop_NTPase"/>
</dbReference>
<comment type="similarity">
    <text evidence="17">Belongs to the TRAFAC class myosin-kinesin ATPase superfamily. Myosin family.</text>
</comment>
<keyword evidence="7 17" id="KW-0547">Nucleotide-binding</keyword>
<evidence type="ECO:0000256" key="11">
    <source>
        <dbReference type="ARBA" id="ARBA00023123"/>
    </source>
</evidence>
<feature type="transmembrane region" description="Helical" evidence="20">
    <location>
        <begin position="1237"/>
        <end position="1257"/>
    </location>
</feature>
<dbReference type="Gene3D" id="1.20.120.720">
    <property type="entry name" value="Myosin VI head, motor domain, U50 subdomain"/>
    <property type="match status" value="1"/>
</dbReference>
<feature type="transmembrane region" description="Helical" evidence="20">
    <location>
        <begin position="1006"/>
        <end position="1028"/>
    </location>
</feature>
<dbReference type="EC" id="2.4.1.16" evidence="2"/>
<dbReference type="Proteomes" id="UP000242188">
    <property type="component" value="Unassembled WGS sequence"/>
</dbReference>
<feature type="compositionally biased region" description="Low complexity" evidence="19">
    <location>
        <begin position="829"/>
        <end position="838"/>
    </location>
</feature>
<keyword evidence="13 17" id="KW-0505">Motor protein</keyword>
<feature type="compositionally biased region" description="Polar residues" evidence="19">
    <location>
        <begin position="2269"/>
        <end position="2293"/>
    </location>
</feature>
<feature type="domain" description="Myosin motor" evidence="21">
    <location>
        <begin position="4"/>
        <end position="731"/>
    </location>
</feature>
<evidence type="ECO:0000313" key="22">
    <source>
        <dbReference type="EMBL" id="OWF50247.1"/>
    </source>
</evidence>
<dbReference type="Pfam" id="PF23000">
    <property type="entry name" value="ChitinSynthase_IV_N"/>
    <property type="match status" value="1"/>
</dbReference>
<keyword evidence="11 17" id="KW-0518">Myosin</keyword>
<feature type="transmembrane region" description="Helical" evidence="20">
    <location>
        <begin position="1210"/>
        <end position="1230"/>
    </location>
</feature>
<dbReference type="InterPro" id="IPR001609">
    <property type="entry name" value="Myosin_head_motor_dom-like"/>
</dbReference>
<keyword evidence="10 18" id="KW-0175">Coiled coil</keyword>
<dbReference type="GO" id="GO:0006031">
    <property type="term" value="P:chitin biosynthetic process"/>
    <property type="evidence" value="ECO:0007669"/>
    <property type="project" value="TreeGrafter"/>
</dbReference>
<keyword evidence="12 20" id="KW-0472">Membrane</keyword>
<dbReference type="Pfam" id="PF03142">
    <property type="entry name" value="Chitin_synth_2"/>
    <property type="match status" value="1"/>
</dbReference>
<keyword evidence="9 20" id="KW-1133">Transmembrane helix</keyword>
<dbReference type="InterPro" id="IPR029044">
    <property type="entry name" value="Nucleotide-diphossugar_trans"/>
</dbReference>
<feature type="transmembrane region" description="Helical" evidence="20">
    <location>
        <begin position="1757"/>
        <end position="1782"/>
    </location>
</feature>
<feature type="transmembrane region" description="Helical" evidence="20">
    <location>
        <begin position="1040"/>
        <end position="1057"/>
    </location>
</feature>
<evidence type="ECO:0000256" key="20">
    <source>
        <dbReference type="SAM" id="Phobius"/>
    </source>
</evidence>
<keyword evidence="4" id="KW-0328">Glycosyltransferase</keyword>
<evidence type="ECO:0000256" key="5">
    <source>
        <dbReference type="ARBA" id="ARBA00022679"/>
    </source>
</evidence>
<feature type="transmembrane region" description="Helical" evidence="20">
    <location>
        <begin position="2159"/>
        <end position="2181"/>
    </location>
</feature>
<keyword evidence="6 20" id="KW-0812">Transmembrane</keyword>